<dbReference type="Pfam" id="PF01738">
    <property type="entry name" value="DLH"/>
    <property type="match status" value="1"/>
</dbReference>
<feature type="chain" id="PRO_5024363643" description="Dienelactone hydrolase domain-containing protein" evidence="1">
    <location>
        <begin position="22"/>
        <end position="331"/>
    </location>
</feature>
<evidence type="ECO:0000259" key="2">
    <source>
        <dbReference type="Pfam" id="PF01738"/>
    </source>
</evidence>
<dbReference type="Proteomes" id="UP000306196">
    <property type="component" value="Unassembled WGS sequence"/>
</dbReference>
<organism evidence="3 4">
    <name type="scientific">Phragmitibacter flavus</name>
    <dbReference type="NCBI Taxonomy" id="2576071"/>
    <lineage>
        <taxon>Bacteria</taxon>
        <taxon>Pseudomonadati</taxon>
        <taxon>Verrucomicrobiota</taxon>
        <taxon>Verrucomicrobiia</taxon>
        <taxon>Verrucomicrobiales</taxon>
        <taxon>Verrucomicrobiaceae</taxon>
        <taxon>Phragmitibacter</taxon>
    </lineage>
</organism>
<keyword evidence="4" id="KW-1185">Reference proteome</keyword>
<dbReference type="InterPro" id="IPR002925">
    <property type="entry name" value="Dienelactn_hydro"/>
</dbReference>
<dbReference type="SUPFAM" id="SSF53474">
    <property type="entry name" value="alpha/beta-Hydrolases"/>
    <property type="match status" value="1"/>
</dbReference>
<accession>A0A5R8KC97</accession>
<reference evidence="3 4" key="1">
    <citation type="submission" date="2019-05" db="EMBL/GenBank/DDBJ databases">
        <title>Verrucobacter flavum gen. nov., sp. nov. a new member of the family Verrucomicrobiaceae.</title>
        <authorList>
            <person name="Szuroczki S."/>
            <person name="Abbaszade G."/>
            <person name="Szabo A."/>
            <person name="Felfoldi T."/>
            <person name="Schumann P."/>
            <person name="Boka K."/>
            <person name="Keki Z."/>
            <person name="Toumi M."/>
            <person name="Toth E."/>
        </authorList>
    </citation>
    <scope>NUCLEOTIDE SEQUENCE [LARGE SCALE GENOMIC DNA]</scope>
    <source>
        <strain evidence="3 4">MG-N-17</strain>
    </source>
</reference>
<dbReference type="AlphaFoldDB" id="A0A5R8KC97"/>
<keyword evidence="1" id="KW-0732">Signal</keyword>
<dbReference type="PROSITE" id="PS51257">
    <property type="entry name" value="PROKAR_LIPOPROTEIN"/>
    <property type="match status" value="1"/>
</dbReference>
<evidence type="ECO:0000313" key="3">
    <source>
        <dbReference type="EMBL" id="TLD69857.1"/>
    </source>
</evidence>
<proteinExistence type="predicted"/>
<dbReference type="GO" id="GO:0016787">
    <property type="term" value="F:hydrolase activity"/>
    <property type="evidence" value="ECO:0007669"/>
    <property type="project" value="InterPro"/>
</dbReference>
<dbReference type="InterPro" id="IPR029058">
    <property type="entry name" value="AB_hydrolase_fold"/>
</dbReference>
<feature type="signal peptide" evidence="1">
    <location>
        <begin position="1"/>
        <end position="21"/>
    </location>
</feature>
<gene>
    <name evidence="3" type="ORF">FEM03_16185</name>
</gene>
<comment type="caution">
    <text evidence="3">The sequence shown here is derived from an EMBL/GenBank/DDBJ whole genome shotgun (WGS) entry which is preliminary data.</text>
</comment>
<dbReference type="OrthoDB" id="9787933at2"/>
<dbReference type="EMBL" id="VAUV01000011">
    <property type="protein sequence ID" value="TLD69857.1"/>
    <property type="molecule type" value="Genomic_DNA"/>
</dbReference>
<evidence type="ECO:0000313" key="4">
    <source>
        <dbReference type="Proteomes" id="UP000306196"/>
    </source>
</evidence>
<dbReference type="RefSeq" id="WP_138087315.1">
    <property type="nucleotide sequence ID" value="NZ_VAUV01000011.1"/>
</dbReference>
<evidence type="ECO:0000256" key="1">
    <source>
        <dbReference type="SAM" id="SignalP"/>
    </source>
</evidence>
<sequence length="331" mass="36810">MMKWLSIVWLGVSLMGIVSCAHTDLKCCNPIETKEEKAEEIRRFESFSFEYAGIRHDCLVTRAKQPGKGAVLLLHEMPSLSVSVLELARRMAAKGYDVYVPDLWDSQQSSGSRAVFVKNAIVLPLSKGFRLDLSSVPSRRIVDWLSGLCREVIVKQHPGERIGCVGLCVTGVFPVMLAGLVPEIAAPVVCQPSLLRLPLGDEVKADIGMSKAEVKLVRSRMEREPDFQILAFRFEHDNVSPAERLNTLIQCFPGRVLDGTLKAENYYGRDKLPLNAHAILTDCYVAPRGGKKVTETHRAFVEMMEFMDAKLKGSQPRRYVPSGGALVREVP</sequence>
<dbReference type="Gene3D" id="3.40.50.1820">
    <property type="entry name" value="alpha/beta hydrolase"/>
    <property type="match status" value="1"/>
</dbReference>
<protein>
    <recommendedName>
        <fullName evidence="2">Dienelactone hydrolase domain-containing protein</fullName>
    </recommendedName>
</protein>
<feature type="domain" description="Dienelactone hydrolase" evidence="2">
    <location>
        <begin position="60"/>
        <end position="196"/>
    </location>
</feature>
<name>A0A5R8KC97_9BACT</name>